<dbReference type="Proteomes" id="UP000011715">
    <property type="component" value="Unassembled WGS sequence"/>
</dbReference>
<dbReference type="STRING" id="644358.A0A0C4DP19"/>
<proteinExistence type="predicted"/>
<evidence type="ECO:0000313" key="1">
    <source>
        <dbReference type="EMBL" id="KLU82497.1"/>
    </source>
</evidence>
<dbReference type="EnsemblFungi" id="MAPG_01569T0">
    <property type="protein sequence ID" value="MAPG_01569T0"/>
    <property type="gene ID" value="MAPG_01569"/>
</dbReference>
<organism evidence="2 3">
    <name type="scientific">Magnaporthiopsis poae (strain ATCC 64411 / 73-15)</name>
    <name type="common">Kentucky bluegrass fungus</name>
    <name type="synonym">Magnaporthe poae</name>
    <dbReference type="NCBI Taxonomy" id="644358"/>
    <lineage>
        <taxon>Eukaryota</taxon>
        <taxon>Fungi</taxon>
        <taxon>Dikarya</taxon>
        <taxon>Ascomycota</taxon>
        <taxon>Pezizomycotina</taxon>
        <taxon>Sordariomycetes</taxon>
        <taxon>Sordariomycetidae</taxon>
        <taxon>Magnaporthales</taxon>
        <taxon>Magnaporthaceae</taxon>
        <taxon>Magnaporthiopsis</taxon>
    </lineage>
</organism>
<dbReference type="OrthoDB" id="1663137at2759"/>
<dbReference type="AlphaFoldDB" id="A0A0C4DP19"/>
<keyword evidence="3" id="KW-1185">Reference proteome</keyword>
<accession>A0A0C4DP19</accession>
<dbReference type="VEuPathDB" id="FungiDB:MAPG_01569"/>
<evidence type="ECO:0000313" key="3">
    <source>
        <dbReference type="Proteomes" id="UP000011715"/>
    </source>
</evidence>
<evidence type="ECO:0000313" key="2">
    <source>
        <dbReference type="EnsemblFungi" id="MAPG_01569T0"/>
    </source>
</evidence>
<sequence>MVKALDTVHGLGLGRPAAYECDLPNKILAGTASGSLAVKIDEQDIGLSVAASGMLMKMVANDKEPLDLTDDRHMAIFFASMGKFMQEMADNADNSKYGFADPVGIEVQPYGTPYSLE</sequence>
<reference evidence="1" key="1">
    <citation type="submission" date="2010-05" db="EMBL/GenBank/DDBJ databases">
        <title>The Genome Sequence of Magnaporthe poae strain ATCC 64411.</title>
        <authorList>
            <consortium name="The Broad Institute Genome Sequencing Platform"/>
            <consortium name="Broad Institute Genome Sequencing Center for Infectious Disease"/>
            <person name="Ma L.-J."/>
            <person name="Dead R."/>
            <person name="Young S."/>
            <person name="Zeng Q."/>
            <person name="Koehrsen M."/>
            <person name="Alvarado L."/>
            <person name="Berlin A."/>
            <person name="Chapman S.B."/>
            <person name="Chen Z."/>
            <person name="Freedman E."/>
            <person name="Gellesch M."/>
            <person name="Goldberg J."/>
            <person name="Griggs A."/>
            <person name="Gujja S."/>
            <person name="Heilman E.R."/>
            <person name="Heiman D."/>
            <person name="Hepburn T."/>
            <person name="Howarth C."/>
            <person name="Jen D."/>
            <person name="Larson L."/>
            <person name="Mehta T."/>
            <person name="Neiman D."/>
            <person name="Pearson M."/>
            <person name="Roberts A."/>
            <person name="Saif S."/>
            <person name="Shea T."/>
            <person name="Shenoy N."/>
            <person name="Sisk P."/>
            <person name="Stolte C."/>
            <person name="Sykes S."/>
            <person name="Walk T."/>
            <person name="White J."/>
            <person name="Yandava C."/>
            <person name="Haas B."/>
            <person name="Nusbaum C."/>
            <person name="Birren B."/>
        </authorList>
    </citation>
    <scope>NUCLEOTIDE SEQUENCE</scope>
    <source>
        <strain evidence="1">ATCC 64411</strain>
    </source>
</reference>
<name>A0A0C4DP19_MAGP6</name>
<reference evidence="1" key="3">
    <citation type="submission" date="2011-03" db="EMBL/GenBank/DDBJ databases">
        <title>Annotation of Magnaporthe poae ATCC 64411.</title>
        <authorList>
            <person name="Ma L.-J."/>
            <person name="Dead R."/>
            <person name="Young S.K."/>
            <person name="Zeng Q."/>
            <person name="Gargeya S."/>
            <person name="Fitzgerald M."/>
            <person name="Haas B."/>
            <person name="Abouelleil A."/>
            <person name="Alvarado L."/>
            <person name="Arachchi H.M."/>
            <person name="Berlin A."/>
            <person name="Brown A."/>
            <person name="Chapman S.B."/>
            <person name="Chen Z."/>
            <person name="Dunbar C."/>
            <person name="Freedman E."/>
            <person name="Gearin G."/>
            <person name="Gellesch M."/>
            <person name="Goldberg J."/>
            <person name="Griggs A."/>
            <person name="Gujja S."/>
            <person name="Heiman D."/>
            <person name="Howarth C."/>
            <person name="Larson L."/>
            <person name="Lui A."/>
            <person name="MacDonald P.J.P."/>
            <person name="Mehta T."/>
            <person name="Montmayeur A."/>
            <person name="Murphy C."/>
            <person name="Neiman D."/>
            <person name="Pearson M."/>
            <person name="Priest M."/>
            <person name="Roberts A."/>
            <person name="Saif S."/>
            <person name="Shea T."/>
            <person name="Shenoy N."/>
            <person name="Sisk P."/>
            <person name="Stolte C."/>
            <person name="Sykes S."/>
            <person name="Yandava C."/>
            <person name="Wortman J."/>
            <person name="Nusbaum C."/>
            <person name="Birren B."/>
        </authorList>
    </citation>
    <scope>NUCLEOTIDE SEQUENCE</scope>
    <source>
        <strain evidence="1">ATCC 64411</strain>
    </source>
</reference>
<reference evidence="3" key="2">
    <citation type="submission" date="2010-05" db="EMBL/GenBank/DDBJ databases">
        <title>The genome sequence of Magnaporthe poae strain ATCC 64411.</title>
        <authorList>
            <person name="Ma L.-J."/>
            <person name="Dead R."/>
            <person name="Young S."/>
            <person name="Zeng Q."/>
            <person name="Koehrsen M."/>
            <person name="Alvarado L."/>
            <person name="Berlin A."/>
            <person name="Chapman S.B."/>
            <person name="Chen Z."/>
            <person name="Freedman E."/>
            <person name="Gellesch M."/>
            <person name="Goldberg J."/>
            <person name="Griggs A."/>
            <person name="Gujja S."/>
            <person name="Heilman E.R."/>
            <person name="Heiman D."/>
            <person name="Hepburn T."/>
            <person name="Howarth C."/>
            <person name="Jen D."/>
            <person name="Larson L."/>
            <person name="Mehta T."/>
            <person name="Neiman D."/>
            <person name="Pearson M."/>
            <person name="Roberts A."/>
            <person name="Saif S."/>
            <person name="Shea T."/>
            <person name="Shenoy N."/>
            <person name="Sisk P."/>
            <person name="Stolte C."/>
            <person name="Sykes S."/>
            <person name="Walk T."/>
            <person name="White J."/>
            <person name="Yandava C."/>
            <person name="Haas B."/>
            <person name="Nusbaum C."/>
            <person name="Birren B."/>
        </authorList>
    </citation>
    <scope>NUCLEOTIDE SEQUENCE [LARGE SCALE GENOMIC DNA]</scope>
    <source>
        <strain evidence="3">ATCC 64411 / 73-15</strain>
    </source>
</reference>
<reference evidence="2" key="4">
    <citation type="journal article" date="2015" name="G3 (Bethesda)">
        <title>Genome sequences of three phytopathogenic species of the Magnaporthaceae family of fungi.</title>
        <authorList>
            <person name="Okagaki L.H."/>
            <person name="Nunes C.C."/>
            <person name="Sailsbery J."/>
            <person name="Clay B."/>
            <person name="Brown D."/>
            <person name="John T."/>
            <person name="Oh Y."/>
            <person name="Young N."/>
            <person name="Fitzgerald M."/>
            <person name="Haas B.J."/>
            <person name="Zeng Q."/>
            <person name="Young S."/>
            <person name="Adiconis X."/>
            <person name="Fan L."/>
            <person name="Levin J.Z."/>
            <person name="Mitchell T.K."/>
            <person name="Okubara P.A."/>
            <person name="Farman M.L."/>
            <person name="Kohn L.M."/>
            <person name="Birren B."/>
            <person name="Ma L.-J."/>
            <person name="Dean R.A."/>
        </authorList>
    </citation>
    <scope>NUCLEOTIDE SEQUENCE</scope>
    <source>
        <strain evidence="2">ATCC 64411 / 73-15</strain>
    </source>
</reference>
<protein>
    <submittedName>
        <fullName evidence="1 2">Uncharacterized protein</fullName>
    </submittedName>
</protein>
<dbReference type="EMBL" id="GL876966">
    <property type="protein sequence ID" value="KLU82497.1"/>
    <property type="molecule type" value="Genomic_DNA"/>
</dbReference>
<gene>
    <name evidence="1" type="ORF">MAPG_01569</name>
</gene>
<reference evidence="2" key="5">
    <citation type="submission" date="2015-06" db="UniProtKB">
        <authorList>
            <consortium name="EnsemblFungi"/>
        </authorList>
    </citation>
    <scope>IDENTIFICATION</scope>
    <source>
        <strain evidence="2">ATCC 64411</strain>
    </source>
</reference>
<dbReference type="EMBL" id="ADBL01000381">
    <property type="status" value="NOT_ANNOTATED_CDS"/>
    <property type="molecule type" value="Genomic_DNA"/>
</dbReference>